<dbReference type="OrthoDB" id="428854at2759"/>
<organism evidence="3 4">
    <name type="scientific">Serendipita indica (strain DSM 11827)</name>
    <name type="common">Root endophyte fungus</name>
    <name type="synonym">Piriformospora indica</name>
    <dbReference type="NCBI Taxonomy" id="1109443"/>
    <lineage>
        <taxon>Eukaryota</taxon>
        <taxon>Fungi</taxon>
        <taxon>Dikarya</taxon>
        <taxon>Basidiomycota</taxon>
        <taxon>Agaricomycotina</taxon>
        <taxon>Agaricomycetes</taxon>
        <taxon>Sebacinales</taxon>
        <taxon>Serendipitaceae</taxon>
        <taxon>Serendipita</taxon>
    </lineage>
</organism>
<dbReference type="HOGENOM" id="CLU_1384638_0_0_1"/>
<comment type="caution">
    <text evidence="3">The sequence shown here is derived from an EMBL/GenBank/DDBJ whole genome shotgun (WGS) entry which is preliminary data.</text>
</comment>
<dbReference type="InterPro" id="IPR028005">
    <property type="entry name" value="AcTrfase_ESCO_Znf_dom"/>
</dbReference>
<gene>
    <name evidence="3" type="ORF">PIIN_01337</name>
</gene>
<keyword evidence="4" id="KW-1185">Reference proteome</keyword>
<feature type="region of interest" description="Disordered" evidence="1">
    <location>
        <begin position="28"/>
        <end position="69"/>
    </location>
</feature>
<dbReference type="Proteomes" id="UP000007148">
    <property type="component" value="Unassembled WGS sequence"/>
</dbReference>
<dbReference type="EMBL" id="CAFZ01000015">
    <property type="protein sequence ID" value="CCA67508.1"/>
    <property type="molecule type" value="Genomic_DNA"/>
</dbReference>
<evidence type="ECO:0000256" key="1">
    <source>
        <dbReference type="SAM" id="MobiDB-lite"/>
    </source>
</evidence>
<dbReference type="eggNOG" id="KOG3014">
    <property type="taxonomic scope" value="Eukaryota"/>
</dbReference>
<evidence type="ECO:0000313" key="3">
    <source>
        <dbReference type="EMBL" id="CCA67508.1"/>
    </source>
</evidence>
<name>G4T859_SERID</name>
<proteinExistence type="predicted"/>
<dbReference type="InParanoid" id="G4T859"/>
<evidence type="ECO:0000259" key="2">
    <source>
        <dbReference type="Pfam" id="PF13878"/>
    </source>
</evidence>
<protein>
    <recommendedName>
        <fullName evidence="2">N-acetyltransferase ESCO zinc-finger domain-containing protein</fullName>
    </recommendedName>
</protein>
<dbReference type="STRING" id="1109443.G4T859"/>
<sequence>MSSKPARSYLKRARSFIDAPEIVVEPLPAIGKRPRDWTEDEGESASRHHASKRPKSLPEDTKRVGKASLTISGQTRRPLRQLVLGFSTKPAFTSCSLCKLSYTRGSPEDELLHKTHCDRVRRGGEWTREDEKEAANAGMIVIESRAIMSSGLSGRIVCVRATTGGKIGTKLSNIMSTVDTALSSPSLSKPALEVSKV</sequence>
<feature type="domain" description="N-acetyltransferase ESCO zinc-finger" evidence="2">
    <location>
        <begin position="81"/>
        <end position="119"/>
    </location>
</feature>
<reference evidence="3 4" key="1">
    <citation type="journal article" date="2011" name="PLoS Pathog.">
        <title>Endophytic Life Strategies Decoded by Genome and Transcriptome Analyses of the Mutualistic Root Symbiont Piriformospora indica.</title>
        <authorList>
            <person name="Zuccaro A."/>
            <person name="Lahrmann U."/>
            <person name="Guldener U."/>
            <person name="Langen G."/>
            <person name="Pfiffi S."/>
            <person name="Biedenkopf D."/>
            <person name="Wong P."/>
            <person name="Samans B."/>
            <person name="Grimm C."/>
            <person name="Basiewicz M."/>
            <person name="Murat C."/>
            <person name="Martin F."/>
            <person name="Kogel K.H."/>
        </authorList>
    </citation>
    <scope>NUCLEOTIDE SEQUENCE [LARGE SCALE GENOMIC DNA]</scope>
    <source>
        <strain evidence="3 4">DSM 11827</strain>
    </source>
</reference>
<accession>G4T859</accession>
<evidence type="ECO:0000313" key="4">
    <source>
        <dbReference type="Proteomes" id="UP000007148"/>
    </source>
</evidence>
<dbReference type="AlphaFoldDB" id="G4T859"/>
<dbReference type="Pfam" id="PF13878">
    <property type="entry name" value="zf-C2H2_3"/>
    <property type="match status" value="1"/>
</dbReference>